<dbReference type="Gene3D" id="1.20.1250.20">
    <property type="entry name" value="MFS general substrate transporter like domains"/>
    <property type="match status" value="2"/>
</dbReference>
<feature type="transmembrane region" description="Helical" evidence="8">
    <location>
        <begin position="188"/>
        <end position="214"/>
    </location>
</feature>
<evidence type="ECO:0000256" key="8">
    <source>
        <dbReference type="SAM" id="Phobius"/>
    </source>
</evidence>
<dbReference type="InterPro" id="IPR020846">
    <property type="entry name" value="MFS_dom"/>
</dbReference>
<feature type="transmembrane region" description="Helical" evidence="8">
    <location>
        <begin position="59"/>
        <end position="83"/>
    </location>
</feature>
<keyword evidence="6 8" id="KW-1133">Transmembrane helix</keyword>
<proteinExistence type="inferred from homology"/>
<feature type="transmembrane region" description="Helical" evidence="8">
    <location>
        <begin position="130"/>
        <end position="148"/>
    </location>
</feature>
<comment type="similarity">
    <text evidence="3">Belongs to the major facilitator superfamily. Sugar transporter (TC 2.A.1.1) family. Glucose transporter subfamily.</text>
</comment>
<evidence type="ECO:0000256" key="1">
    <source>
        <dbReference type="ARBA" id="ARBA00000618"/>
    </source>
</evidence>
<dbReference type="Pfam" id="PF00188">
    <property type="entry name" value="CAP"/>
    <property type="match status" value="1"/>
</dbReference>
<keyword evidence="5 8" id="KW-0812">Transmembrane</keyword>
<gene>
    <name evidence="10" type="primary">Slc2a12</name>
    <name evidence="10" type="ORF">AWC38_SpisGene13395</name>
</gene>
<keyword evidence="11" id="KW-1185">Reference proteome</keyword>
<dbReference type="SUPFAM" id="SSF103473">
    <property type="entry name" value="MFS general substrate transporter"/>
    <property type="match status" value="1"/>
</dbReference>
<dbReference type="GO" id="GO:0022857">
    <property type="term" value="F:transmembrane transporter activity"/>
    <property type="evidence" value="ECO:0007669"/>
    <property type="project" value="InterPro"/>
</dbReference>
<evidence type="ECO:0000256" key="3">
    <source>
        <dbReference type="ARBA" id="ARBA00007004"/>
    </source>
</evidence>
<dbReference type="InterPro" id="IPR014044">
    <property type="entry name" value="CAP_dom"/>
</dbReference>
<feature type="transmembrane region" description="Helical" evidence="8">
    <location>
        <begin position="339"/>
        <end position="360"/>
    </location>
</feature>
<dbReference type="InterPro" id="IPR034113">
    <property type="entry name" value="SCP_GAPR1-like"/>
</dbReference>
<dbReference type="GO" id="GO:0016020">
    <property type="term" value="C:membrane"/>
    <property type="evidence" value="ECO:0007669"/>
    <property type="project" value="UniProtKB-SubCell"/>
</dbReference>
<feature type="transmembrane region" description="Helical" evidence="8">
    <location>
        <begin position="103"/>
        <end position="123"/>
    </location>
</feature>
<reference evidence="11" key="1">
    <citation type="journal article" date="2017" name="bioRxiv">
        <title>Comparative analysis of the genomes of Stylophora pistillata and Acropora digitifera provides evidence for extensive differences between species of corals.</title>
        <authorList>
            <person name="Voolstra C.R."/>
            <person name="Li Y."/>
            <person name="Liew Y.J."/>
            <person name="Baumgarten S."/>
            <person name="Zoccola D."/>
            <person name="Flot J.-F."/>
            <person name="Tambutte S."/>
            <person name="Allemand D."/>
            <person name="Aranda M."/>
        </authorList>
    </citation>
    <scope>NUCLEOTIDE SEQUENCE [LARGE SCALE GENOMIC DNA]</scope>
</reference>
<keyword evidence="10" id="KW-0762">Sugar transport</keyword>
<evidence type="ECO:0000256" key="6">
    <source>
        <dbReference type="ARBA" id="ARBA00022989"/>
    </source>
</evidence>
<dbReference type="STRING" id="50429.A0A2B4S0I9"/>
<evidence type="ECO:0000256" key="2">
    <source>
        <dbReference type="ARBA" id="ARBA00004141"/>
    </source>
</evidence>
<dbReference type="EMBL" id="LSMT01000251">
    <property type="protein sequence ID" value="PFX22087.1"/>
    <property type="molecule type" value="Genomic_DNA"/>
</dbReference>
<name>A0A2B4S0I9_STYPI</name>
<dbReference type="SUPFAM" id="SSF55797">
    <property type="entry name" value="PR-1-like"/>
    <property type="match status" value="1"/>
</dbReference>
<accession>A0A2B4S0I9</accession>
<dbReference type="PROSITE" id="PS00216">
    <property type="entry name" value="SUGAR_TRANSPORT_1"/>
    <property type="match status" value="1"/>
</dbReference>
<dbReference type="PANTHER" id="PTHR48023:SF4">
    <property type="entry name" value="D-XYLOSE-PROTON SYMPORTER-LIKE 2"/>
    <property type="match status" value="1"/>
</dbReference>
<sequence>MEETPVDYTTEFYAEGRTRDTTSLLEPESLGHGSNGLQEQLQLVQPQNVERSCCSQKPLLYLTMAACMAGLGGVLFGYDIGVVSGAILQLRAEFNLDCTQQEMVVSSMLMGAVLASLVGGLIVDFIGRRLAIVINSAVFLVGAVILAFAPSFAILIIGRFIIGFGVSLSAIAECIYISEIAPAKKRGLLVSINELGICLGLLLAYLANVLFIHLPSGWRFMFGLSGIPAFIQGIGMFFLPHSPRWLIVNGQDEKACRMIQKLQWSGDPREEFARIKSGLQVEYFTGQPTVVYYASTIFQALGFQSGEKATLASLGIGIANLVATIISLSTVDKGGRRRFLLIGVSVMAVSILTLGIISHYSPLGLHPTRKCYFNNNSTAPNQTEYTTHIANKGLRYLTLTSLVLFVGAFSFSFGPVSWLVLSEIFPAGIKGRAFSITTVINWGTNLFVSLTFLDMLSSIGTSSTFIFYAVVCVLAVLFVYKYVPETKNRTLEQISAELNASIIPMLLYSIIPMLLYSIIPMLLYSIIPMLLYSIIPMLLYSIGVQASKNVQQTAQTRDLNGMLKSKFITFARHGFEEHNNFRALHHVAPLKWSDKLAIQAQKLAYKMALKGTIQVPGIDLFGENRARLSAVNFDCETAGEEATKIWYNQGSNYSFADPRLNSNTDSFTQVIWKGTRDVGMGCAQRKGTLSNDIFVVALYYPPGNSPRALRENVVSPNKNVNDAYSSIFRRRDELYKYKRTRLLTQRKEKQKSERRNRA</sequence>
<dbReference type="CDD" id="cd05382">
    <property type="entry name" value="CAP_GAPR1-like"/>
    <property type="match status" value="1"/>
</dbReference>
<feature type="transmembrane region" description="Helical" evidence="8">
    <location>
        <begin position="433"/>
        <end position="453"/>
    </location>
</feature>
<comment type="catalytic activity">
    <reaction evidence="1">
        <text>D-glucose(out) = D-glucose(in)</text>
        <dbReference type="Rhea" id="RHEA:60376"/>
        <dbReference type="ChEBI" id="CHEBI:4167"/>
    </reaction>
</comment>
<feature type="transmembrane region" description="Helical" evidence="8">
    <location>
        <begin position="495"/>
        <end position="515"/>
    </location>
</feature>
<feature type="transmembrane region" description="Helical" evidence="8">
    <location>
        <begin position="220"/>
        <end position="239"/>
    </location>
</feature>
<dbReference type="PROSITE" id="PS50850">
    <property type="entry name" value="MFS"/>
    <property type="match status" value="1"/>
</dbReference>
<evidence type="ECO:0000259" key="9">
    <source>
        <dbReference type="PROSITE" id="PS50850"/>
    </source>
</evidence>
<dbReference type="InterPro" id="IPR003663">
    <property type="entry name" value="Sugar/inositol_transpt"/>
</dbReference>
<protein>
    <submittedName>
        <fullName evidence="10">Solute carrier family 2, facilitated glucose transporter member 12</fullName>
    </submittedName>
</protein>
<dbReference type="AlphaFoldDB" id="A0A2B4S0I9"/>
<feature type="transmembrane region" description="Helical" evidence="8">
    <location>
        <begin position="154"/>
        <end position="176"/>
    </location>
</feature>
<comment type="subcellular location">
    <subcellularLocation>
        <location evidence="2">Membrane</location>
        <topology evidence="2">Multi-pass membrane protein</topology>
    </subcellularLocation>
</comment>
<evidence type="ECO:0000256" key="7">
    <source>
        <dbReference type="ARBA" id="ARBA00023136"/>
    </source>
</evidence>
<keyword evidence="4" id="KW-0813">Transport</keyword>
<dbReference type="InterPro" id="IPR005828">
    <property type="entry name" value="MFS_sugar_transport-like"/>
</dbReference>
<feature type="transmembrane region" description="Helical" evidence="8">
    <location>
        <begin position="521"/>
        <end position="542"/>
    </location>
</feature>
<organism evidence="10 11">
    <name type="scientific">Stylophora pistillata</name>
    <name type="common">Smooth cauliflower coral</name>
    <dbReference type="NCBI Taxonomy" id="50429"/>
    <lineage>
        <taxon>Eukaryota</taxon>
        <taxon>Metazoa</taxon>
        <taxon>Cnidaria</taxon>
        <taxon>Anthozoa</taxon>
        <taxon>Hexacorallia</taxon>
        <taxon>Scleractinia</taxon>
        <taxon>Astrocoeniina</taxon>
        <taxon>Pocilloporidae</taxon>
        <taxon>Stylophora</taxon>
    </lineage>
</organism>
<dbReference type="Pfam" id="PF00083">
    <property type="entry name" value="Sugar_tr"/>
    <property type="match status" value="2"/>
</dbReference>
<evidence type="ECO:0000256" key="4">
    <source>
        <dbReference type="ARBA" id="ARBA00022448"/>
    </source>
</evidence>
<dbReference type="GO" id="GO:1904659">
    <property type="term" value="P:D-glucose transmembrane transport"/>
    <property type="evidence" value="ECO:0007669"/>
    <property type="project" value="TreeGrafter"/>
</dbReference>
<dbReference type="InterPro" id="IPR005829">
    <property type="entry name" value="Sugar_transporter_CS"/>
</dbReference>
<dbReference type="InterPro" id="IPR050820">
    <property type="entry name" value="MFS_Sugar_Transporter"/>
</dbReference>
<dbReference type="PRINTS" id="PR00171">
    <property type="entry name" value="SUGRTRNSPORT"/>
</dbReference>
<dbReference type="InterPro" id="IPR036259">
    <property type="entry name" value="MFS_trans_sf"/>
</dbReference>
<dbReference type="Proteomes" id="UP000225706">
    <property type="component" value="Unassembled WGS sequence"/>
</dbReference>
<keyword evidence="7 8" id="KW-0472">Membrane</keyword>
<dbReference type="Gene3D" id="3.40.33.10">
    <property type="entry name" value="CAP"/>
    <property type="match status" value="1"/>
</dbReference>
<dbReference type="SMART" id="SM00198">
    <property type="entry name" value="SCP"/>
    <property type="match status" value="1"/>
</dbReference>
<dbReference type="OrthoDB" id="4142200at2759"/>
<feature type="transmembrane region" description="Helical" evidence="8">
    <location>
        <begin position="396"/>
        <end position="421"/>
    </location>
</feature>
<comment type="caution">
    <text evidence="10">The sequence shown here is derived from an EMBL/GenBank/DDBJ whole genome shotgun (WGS) entry which is preliminary data.</text>
</comment>
<feature type="transmembrane region" description="Helical" evidence="8">
    <location>
        <begin position="465"/>
        <end position="483"/>
    </location>
</feature>
<dbReference type="InterPro" id="IPR035940">
    <property type="entry name" value="CAP_sf"/>
</dbReference>
<dbReference type="PANTHER" id="PTHR48023">
    <property type="entry name" value="D-XYLOSE-PROTON SYMPORTER-LIKE 2"/>
    <property type="match status" value="1"/>
</dbReference>
<evidence type="ECO:0000313" key="11">
    <source>
        <dbReference type="Proteomes" id="UP000225706"/>
    </source>
</evidence>
<evidence type="ECO:0000256" key="5">
    <source>
        <dbReference type="ARBA" id="ARBA00022692"/>
    </source>
</evidence>
<evidence type="ECO:0000313" key="10">
    <source>
        <dbReference type="EMBL" id="PFX22087.1"/>
    </source>
</evidence>
<feature type="domain" description="Major facilitator superfamily (MFS) profile" evidence="9">
    <location>
        <begin position="65"/>
        <end position="487"/>
    </location>
</feature>